<dbReference type="InterPro" id="IPR013083">
    <property type="entry name" value="Znf_RING/FYVE/PHD"/>
</dbReference>
<dbReference type="Gene3D" id="1.25.40.20">
    <property type="entry name" value="Ankyrin repeat-containing domain"/>
    <property type="match status" value="1"/>
</dbReference>
<dbReference type="GO" id="GO:0033565">
    <property type="term" value="C:ESCRT-0 complex"/>
    <property type="evidence" value="ECO:0000318"/>
    <property type="project" value="GO_Central"/>
</dbReference>
<feature type="repeat" description="TPR" evidence="5">
    <location>
        <begin position="593"/>
        <end position="626"/>
    </location>
</feature>
<dbReference type="SMART" id="SM00028">
    <property type="entry name" value="TPR"/>
    <property type="match status" value="3"/>
</dbReference>
<dbReference type="EMBL" id="DS566039">
    <property type="status" value="NOT_ANNOTATED_CDS"/>
    <property type="molecule type" value="Genomic_DNA"/>
</dbReference>
<keyword evidence="1" id="KW-0479">Metal-binding</keyword>
<dbReference type="VEuPathDB" id="FungiDB:KRP23_10891"/>
<reference evidence="10" key="1">
    <citation type="journal article" date="2006" name="Science">
        <title>Phytophthora genome sequences uncover evolutionary origins and mechanisms of pathogenesis.</title>
        <authorList>
            <person name="Tyler B.M."/>
            <person name="Tripathy S."/>
            <person name="Zhang X."/>
            <person name="Dehal P."/>
            <person name="Jiang R.H."/>
            <person name="Aerts A."/>
            <person name="Arredondo F.D."/>
            <person name="Baxter L."/>
            <person name="Bensasson D."/>
            <person name="Beynon J.L."/>
            <person name="Chapman J."/>
            <person name="Damasceno C.M."/>
            <person name="Dorrance A.E."/>
            <person name="Dou D."/>
            <person name="Dickerman A.W."/>
            <person name="Dubchak I.L."/>
            <person name="Garbelotto M."/>
            <person name="Gijzen M."/>
            <person name="Gordon S.G."/>
            <person name="Govers F."/>
            <person name="Grunwald N.J."/>
            <person name="Huang W."/>
            <person name="Ivors K.L."/>
            <person name="Jones R.W."/>
            <person name="Kamoun S."/>
            <person name="Krampis K."/>
            <person name="Lamour K.H."/>
            <person name="Lee M.K."/>
            <person name="McDonald W.H."/>
            <person name="Medina M."/>
            <person name="Meijer H.J."/>
            <person name="Nordberg E.K."/>
            <person name="Maclean D.J."/>
            <person name="Ospina-Giraldo M.D."/>
            <person name="Morris P.F."/>
            <person name="Phuntumart V."/>
            <person name="Putnam N.H."/>
            <person name="Rash S."/>
            <person name="Rose J.K."/>
            <person name="Sakihama Y."/>
            <person name="Salamov A.A."/>
            <person name="Savidor A."/>
            <person name="Scheuring C.F."/>
            <person name="Smith B.M."/>
            <person name="Sobral B.W."/>
            <person name="Terry A."/>
            <person name="Torto-Alalibo T.A."/>
            <person name="Win J."/>
            <person name="Xu Z."/>
            <person name="Zhang H."/>
            <person name="Grigoriev I.V."/>
            <person name="Rokhsar D.S."/>
            <person name="Boore J.L."/>
        </authorList>
    </citation>
    <scope>NUCLEOTIDE SEQUENCE [LARGE SCALE GENOMIC DNA]</scope>
    <source>
        <strain evidence="10">Pr102</strain>
    </source>
</reference>
<proteinExistence type="predicted"/>
<feature type="compositionally biased region" description="Polar residues" evidence="7">
    <location>
        <begin position="429"/>
        <end position="462"/>
    </location>
</feature>
<evidence type="ECO:0000256" key="7">
    <source>
        <dbReference type="SAM" id="MobiDB-lite"/>
    </source>
</evidence>
<dbReference type="Gene3D" id="1.25.40.10">
    <property type="entry name" value="Tetratricopeptide repeat domain"/>
    <property type="match status" value="1"/>
</dbReference>
<feature type="region of interest" description="Disordered" evidence="7">
    <location>
        <begin position="397"/>
        <end position="462"/>
    </location>
</feature>
<evidence type="ECO:0000256" key="6">
    <source>
        <dbReference type="SAM" id="Coils"/>
    </source>
</evidence>
<keyword evidence="3" id="KW-0862">Zinc</keyword>
<sequence>MASKRLDAVKLAKSSRWDELRRLVDAEPVTAQQVDAYGMLPLHWACTEPQSIGEGVLLALLKAFPQGARAPNTAEMLPLQIAIKAQARIEWLQALLASYPDAVLKKAPSGENAVQLARKAALPSRSIKLLEEMYHHLALEEQEKLQEQQEQDDEGQLRPSERFQAIAGDLPVPHLESGVQYGQRQRRLSSTASLKMRSFSDNDFYAQQMNGTRGPNRPSTTARPAVSLPPRWMNAPSCSICAQKFGTFKKRHHCRNCGQSICRDHSARERMKLPHYGLSDRHRVCVVCHDMLRNASRQARQQQITMQAAQRAAPQTRISQAMSGDARRSDEAQRSPPGMLERHVSAPARASNSGAGPYRPGNEAAINEQVATLQKQVSQLMEEKQQAETQLRVQAEMLSDPDRLTNVSRSSNTSGGSATSMPMARDRQNSLPMQMRTGSTPSAPLNQQQQQPSRSNSTAANPALQRTTRLQDALNTIAAVESTYDDIEGSDSDIEGRQTDIGDFHDAEADAEAETEAEAIIDSAAQAVVEAAKAANGAVDDEVEAESEDEVGGDTLPEVDVLVSLGHVMMEKGSVSAAVQAFTRAVEIRPDDPALHSLLGRAYYADENLDAAVASIAKSLDLEPSATNSTLLGKILFEKGDHEKAIAAYQRSLDMQNTAGSTYASQLLAHIRRQGFDGIEASLGDLEALGGTDLVLPLLTENELELIVGVYSGWVDYELQKLHQQYEGVENHVNRFRTQLEQVCSFRQRPVRINAHSGCDHWRPSEQMEFLRRVHDIERQFGCDDILAHETHRGRMFYSPWPTHWCVVTERLLDMPQDNEWLLEKVVPRVRHVHGRVGTEQAAQLPYPNDGELSRNEIERFQRLWDAIWTKQKDKAPTFTPEYGPVPYAPRHHEDRQFEAYNVDELCAQQATAQRAEFERVVQA</sequence>
<evidence type="ECO:0000256" key="4">
    <source>
        <dbReference type="PROSITE-ProRule" id="PRU00091"/>
    </source>
</evidence>
<protein>
    <recommendedName>
        <fullName evidence="8">FYVE-type domain-containing protein</fullName>
    </recommendedName>
</protein>
<dbReference type="PANTHER" id="PTHR47794">
    <property type="entry name" value="VACUOLAR PROTEIN SORTING-ASSOCIATED PROTEIN 27"/>
    <property type="match status" value="1"/>
</dbReference>
<reference evidence="9" key="2">
    <citation type="submission" date="2015-06" db="UniProtKB">
        <authorList>
            <consortium name="EnsemblProtists"/>
        </authorList>
    </citation>
    <scope>IDENTIFICATION</scope>
    <source>
        <strain evidence="9">Pr102</strain>
    </source>
</reference>
<dbReference type="InterPro" id="IPR019734">
    <property type="entry name" value="TPR_rpt"/>
</dbReference>
<evidence type="ECO:0000256" key="5">
    <source>
        <dbReference type="PROSITE-ProRule" id="PRU00339"/>
    </source>
</evidence>
<dbReference type="InterPro" id="IPR011990">
    <property type="entry name" value="TPR-like_helical_dom_sf"/>
</dbReference>
<dbReference type="VEuPathDB" id="FungiDB:KRP23_10892"/>
<dbReference type="VEuPathDB" id="FungiDB:KRP22_11866"/>
<dbReference type="HOGENOM" id="CLU_014317_0_0_1"/>
<evidence type="ECO:0000256" key="3">
    <source>
        <dbReference type="ARBA" id="ARBA00022833"/>
    </source>
</evidence>
<dbReference type="GO" id="GO:0043130">
    <property type="term" value="F:ubiquitin binding"/>
    <property type="evidence" value="ECO:0000318"/>
    <property type="project" value="GO_Central"/>
</dbReference>
<dbReference type="SUPFAM" id="SSF48452">
    <property type="entry name" value="TPR-like"/>
    <property type="match status" value="1"/>
</dbReference>
<dbReference type="PANTHER" id="PTHR47794:SF1">
    <property type="entry name" value="VACUOLAR PROTEIN SORTING-ASSOCIATED PROTEIN 27"/>
    <property type="match status" value="1"/>
</dbReference>
<keyword evidence="5" id="KW-0802">TPR repeat</keyword>
<evidence type="ECO:0000256" key="2">
    <source>
        <dbReference type="ARBA" id="ARBA00022771"/>
    </source>
</evidence>
<accession>H3HCR4</accession>
<dbReference type="InterPro" id="IPR017455">
    <property type="entry name" value="Znf_FYVE-rel"/>
</dbReference>
<feature type="repeat" description="TPR" evidence="5">
    <location>
        <begin position="559"/>
        <end position="592"/>
    </location>
</feature>
<name>H3HCR4_PHYRM</name>
<dbReference type="GO" id="GO:0008270">
    <property type="term" value="F:zinc ion binding"/>
    <property type="evidence" value="ECO:0007669"/>
    <property type="project" value="UniProtKB-KW"/>
</dbReference>
<dbReference type="Proteomes" id="UP000005238">
    <property type="component" value="Unassembled WGS sequence"/>
</dbReference>
<evidence type="ECO:0000259" key="8">
    <source>
        <dbReference type="PROSITE" id="PS50178"/>
    </source>
</evidence>
<dbReference type="SMART" id="SM00064">
    <property type="entry name" value="FYVE"/>
    <property type="match status" value="1"/>
</dbReference>
<dbReference type="Pfam" id="PF13181">
    <property type="entry name" value="TPR_8"/>
    <property type="match status" value="1"/>
</dbReference>
<evidence type="ECO:0000313" key="10">
    <source>
        <dbReference type="Proteomes" id="UP000005238"/>
    </source>
</evidence>
<organism evidence="9 10">
    <name type="scientific">Phytophthora ramorum</name>
    <name type="common">Sudden oak death agent</name>
    <dbReference type="NCBI Taxonomy" id="164328"/>
    <lineage>
        <taxon>Eukaryota</taxon>
        <taxon>Sar</taxon>
        <taxon>Stramenopiles</taxon>
        <taxon>Oomycota</taxon>
        <taxon>Peronosporomycetes</taxon>
        <taxon>Peronosporales</taxon>
        <taxon>Peronosporaceae</taxon>
        <taxon>Phytophthora</taxon>
    </lineage>
</organism>
<dbReference type="GO" id="GO:0032266">
    <property type="term" value="F:phosphatidylinositol-3-phosphate binding"/>
    <property type="evidence" value="ECO:0000318"/>
    <property type="project" value="GO_Central"/>
</dbReference>
<feature type="coiled-coil region" evidence="6">
    <location>
        <begin position="363"/>
        <end position="397"/>
    </location>
</feature>
<feature type="domain" description="FYVE-type" evidence="8">
    <location>
        <begin position="232"/>
        <end position="293"/>
    </location>
</feature>
<keyword evidence="2 4" id="KW-0863">Zinc-finger</keyword>
<evidence type="ECO:0000313" key="9">
    <source>
        <dbReference type="EnsemblProtists" id="Phyra95441"/>
    </source>
</evidence>
<dbReference type="Pfam" id="PF01363">
    <property type="entry name" value="FYVE"/>
    <property type="match status" value="1"/>
</dbReference>
<dbReference type="STRING" id="164328.H3HCR4"/>
<dbReference type="InterPro" id="IPR036770">
    <property type="entry name" value="Ankyrin_rpt-contain_sf"/>
</dbReference>
<dbReference type="OMA" id="NCHICSC"/>
<dbReference type="InterPro" id="IPR011011">
    <property type="entry name" value="Znf_FYVE_PHD"/>
</dbReference>
<dbReference type="eggNOG" id="KOG1818">
    <property type="taxonomic scope" value="Eukaryota"/>
</dbReference>
<dbReference type="AlphaFoldDB" id="H3HCR4"/>
<evidence type="ECO:0000256" key="1">
    <source>
        <dbReference type="ARBA" id="ARBA00022723"/>
    </source>
</evidence>
<keyword evidence="10" id="KW-1185">Reference proteome</keyword>
<dbReference type="Pfam" id="PF13414">
    <property type="entry name" value="TPR_11"/>
    <property type="match status" value="1"/>
</dbReference>
<dbReference type="PROSITE" id="PS50293">
    <property type="entry name" value="TPR_REGION"/>
    <property type="match status" value="1"/>
</dbReference>
<dbReference type="EnsemblProtists" id="Phyra95441">
    <property type="protein sequence ID" value="Phyra95441"/>
    <property type="gene ID" value="Phyra95441"/>
</dbReference>
<dbReference type="InParanoid" id="H3HCR4"/>
<feature type="region of interest" description="Disordered" evidence="7">
    <location>
        <begin position="306"/>
        <end position="362"/>
    </location>
</feature>
<dbReference type="CDD" id="cd15760">
    <property type="entry name" value="FYVE_scVPS27p_like"/>
    <property type="match status" value="1"/>
</dbReference>
<dbReference type="GO" id="GO:0006623">
    <property type="term" value="P:protein targeting to vacuole"/>
    <property type="evidence" value="ECO:0000318"/>
    <property type="project" value="GO_Central"/>
</dbReference>
<dbReference type="VEuPathDB" id="FungiDB:KRP22_11865"/>
<dbReference type="PROSITE" id="PS50005">
    <property type="entry name" value="TPR"/>
    <property type="match status" value="2"/>
</dbReference>
<keyword evidence="6" id="KW-0175">Coiled coil</keyword>
<dbReference type="FunFam" id="3.30.40.10:FF:000345">
    <property type="entry name" value="Vacuolar protein sorting-associated protein 27"/>
    <property type="match status" value="1"/>
</dbReference>
<dbReference type="Gene3D" id="3.30.40.10">
    <property type="entry name" value="Zinc/RING finger domain, C3HC4 (zinc finger)"/>
    <property type="match status" value="1"/>
</dbReference>
<dbReference type="PROSITE" id="PS50178">
    <property type="entry name" value="ZF_FYVE"/>
    <property type="match status" value="1"/>
</dbReference>
<dbReference type="GO" id="GO:0043328">
    <property type="term" value="P:protein transport to vacuole involved in ubiquitin-dependent protein catabolic process via the multivesicular body sorting pathway"/>
    <property type="evidence" value="ECO:0000318"/>
    <property type="project" value="GO_Central"/>
</dbReference>
<dbReference type="InterPro" id="IPR000306">
    <property type="entry name" value="Znf_FYVE"/>
</dbReference>
<feature type="compositionally biased region" description="Polar residues" evidence="7">
    <location>
        <begin position="405"/>
        <end position="420"/>
    </location>
</feature>
<dbReference type="SUPFAM" id="SSF57903">
    <property type="entry name" value="FYVE/PHD zinc finger"/>
    <property type="match status" value="1"/>
</dbReference>